<evidence type="ECO:0000313" key="8">
    <source>
        <dbReference type="EMBL" id="UJF35729.1"/>
    </source>
</evidence>
<dbReference type="PANTHER" id="PTHR43227:SF7">
    <property type="entry name" value="ARABINOOLIGOSACCHARIDES TRANSPORT SYSTEM PERMEASE PROTEIN ARAP"/>
    <property type="match status" value="1"/>
</dbReference>
<keyword evidence="9" id="KW-1185">Reference proteome</keyword>
<proteinExistence type="predicted"/>
<accession>A0ABY3SP43</accession>
<evidence type="ECO:0000256" key="1">
    <source>
        <dbReference type="ARBA" id="ARBA00004651"/>
    </source>
</evidence>
<evidence type="ECO:0000256" key="6">
    <source>
        <dbReference type="ARBA" id="ARBA00023136"/>
    </source>
</evidence>
<organism evidence="8 9">
    <name type="scientific">Paenibacillus hexagrammi</name>
    <dbReference type="NCBI Taxonomy" id="2908839"/>
    <lineage>
        <taxon>Bacteria</taxon>
        <taxon>Bacillati</taxon>
        <taxon>Bacillota</taxon>
        <taxon>Bacilli</taxon>
        <taxon>Bacillales</taxon>
        <taxon>Paenibacillaceae</taxon>
        <taxon>Paenibacillus</taxon>
    </lineage>
</organism>
<feature type="transmembrane region" description="Helical" evidence="7">
    <location>
        <begin position="31"/>
        <end position="53"/>
    </location>
</feature>
<keyword evidence="2" id="KW-0813">Transport</keyword>
<name>A0ABY3SP43_9BACL</name>
<dbReference type="InterPro" id="IPR050809">
    <property type="entry name" value="UgpAE/MalFG_permease"/>
</dbReference>
<reference evidence="8 9" key="1">
    <citation type="journal article" date="2024" name="Int. J. Syst. Evol. Microbiol.">
        <title>Paenibacillus hexagrammi sp. nov., a novel bacterium isolated from the gut content of Hexagrammos agrammus.</title>
        <authorList>
            <person name="Jung H.K."/>
            <person name="Kim D.G."/>
            <person name="Zin H."/>
            <person name="Park J."/>
            <person name="Jung H."/>
            <person name="Kim Y.O."/>
            <person name="Kong H.J."/>
            <person name="Kim J.W."/>
            <person name="Kim Y.S."/>
        </authorList>
    </citation>
    <scope>NUCLEOTIDE SEQUENCE [LARGE SCALE GENOMIC DNA]</scope>
    <source>
        <strain evidence="8 9">YPD9-1</strain>
    </source>
</reference>
<dbReference type="RefSeq" id="WP_235122290.1">
    <property type="nucleotide sequence ID" value="NZ_CP090978.1"/>
</dbReference>
<evidence type="ECO:0000256" key="2">
    <source>
        <dbReference type="ARBA" id="ARBA00022448"/>
    </source>
</evidence>
<comment type="subcellular location">
    <subcellularLocation>
        <location evidence="1">Cell membrane</location>
        <topology evidence="1">Multi-pass membrane protein</topology>
    </subcellularLocation>
</comment>
<keyword evidence="5 7" id="KW-1133">Transmembrane helix</keyword>
<evidence type="ECO:0000313" key="9">
    <source>
        <dbReference type="Proteomes" id="UP001649230"/>
    </source>
</evidence>
<evidence type="ECO:0000256" key="5">
    <source>
        <dbReference type="ARBA" id="ARBA00022989"/>
    </source>
</evidence>
<dbReference type="Proteomes" id="UP001649230">
    <property type="component" value="Chromosome"/>
</dbReference>
<protein>
    <recommendedName>
        <fullName evidence="10">Sugar ABC transporter permease</fullName>
    </recommendedName>
</protein>
<dbReference type="InterPro" id="IPR035906">
    <property type="entry name" value="MetI-like_sf"/>
</dbReference>
<keyword evidence="3" id="KW-1003">Cell membrane</keyword>
<dbReference type="EMBL" id="CP090978">
    <property type="protein sequence ID" value="UJF35729.1"/>
    <property type="molecule type" value="Genomic_DNA"/>
</dbReference>
<dbReference type="Gene3D" id="1.10.3720.10">
    <property type="entry name" value="MetI-like"/>
    <property type="match status" value="1"/>
</dbReference>
<dbReference type="SUPFAM" id="SSF161098">
    <property type="entry name" value="MetI-like"/>
    <property type="match status" value="1"/>
</dbReference>
<keyword evidence="6 7" id="KW-0472">Membrane</keyword>
<sequence length="118" mass="13355">MNPAVNPGPGVPESAPASSGFRLSELWKDRLFLLVILAPAMLILIFTIGIPIVKSIYMSFFDVTLLKMKSYSWNQFHNYQQILTDGEFFTSLRTTFVYVIGIVLIQFTSGLAARRYLE</sequence>
<evidence type="ECO:0000256" key="3">
    <source>
        <dbReference type="ARBA" id="ARBA00022475"/>
    </source>
</evidence>
<keyword evidence="4 7" id="KW-0812">Transmembrane</keyword>
<evidence type="ECO:0000256" key="4">
    <source>
        <dbReference type="ARBA" id="ARBA00022692"/>
    </source>
</evidence>
<gene>
    <name evidence="8" type="ORF">L0M14_11925</name>
</gene>
<dbReference type="PANTHER" id="PTHR43227">
    <property type="entry name" value="BLL4140 PROTEIN"/>
    <property type="match status" value="1"/>
</dbReference>
<feature type="transmembrane region" description="Helical" evidence="7">
    <location>
        <begin position="95"/>
        <end position="113"/>
    </location>
</feature>
<evidence type="ECO:0008006" key="10">
    <source>
        <dbReference type="Google" id="ProtNLM"/>
    </source>
</evidence>
<evidence type="ECO:0000256" key="7">
    <source>
        <dbReference type="SAM" id="Phobius"/>
    </source>
</evidence>